<reference evidence="2 3" key="1">
    <citation type="submission" date="2020-01" db="EMBL/GenBank/DDBJ databases">
        <title>Complete genome sequence of a human oral phylogroup 1 Treponema sp. strain ATCC 700766, originally isolated from periodontitis dental plaque.</title>
        <authorList>
            <person name="Chan Y."/>
            <person name="Huo Y.-B."/>
            <person name="Yu X.-L."/>
            <person name="Zeng H."/>
            <person name="Leung W.-K."/>
            <person name="Watt R.M."/>
        </authorList>
    </citation>
    <scope>NUCLEOTIDE SEQUENCE [LARGE SCALE GENOMIC DNA]</scope>
    <source>
        <strain evidence="2 3">OMZ 804</strain>
    </source>
</reference>
<dbReference type="KEGG" id="trz:GWP43_02965"/>
<evidence type="ECO:0000259" key="1">
    <source>
        <dbReference type="PROSITE" id="PS50164"/>
    </source>
</evidence>
<dbReference type="InterPro" id="IPR000305">
    <property type="entry name" value="GIY-YIG_endonuc"/>
</dbReference>
<dbReference type="Gene3D" id="3.40.1440.10">
    <property type="entry name" value="GIY-YIG endonuclease"/>
    <property type="match status" value="1"/>
</dbReference>
<name>A0A6P1XZZ9_9SPIR</name>
<dbReference type="Pfam" id="PF01541">
    <property type="entry name" value="GIY-YIG"/>
    <property type="match status" value="1"/>
</dbReference>
<gene>
    <name evidence="2" type="ORF">GWP43_02965</name>
</gene>
<dbReference type="PROSITE" id="PS50164">
    <property type="entry name" value="GIY_YIG"/>
    <property type="match status" value="1"/>
</dbReference>
<evidence type="ECO:0000313" key="2">
    <source>
        <dbReference type="EMBL" id="QHX42580.1"/>
    </source>
</evidence>
<dbReference type="CDD" id="cd10446">
    <property type="entry name" value="GIY-YIG_unchar_1"/>
    <property type="match status" value="1"/>
</dbReference>
<dbReference type="SUPFAM" id="SSF82771">
    <property type="entry name" value="GIY-YIG endonuclease"/>
    <property type="match status" value="1"/>
</dbReference>
<sequence>MNIGRLIPFLQEKCKEIKTHCATGSDDIFEPKYAFLEGNFKNWQENQSQKNFGRKYILSLIYWNKDEWLFAGIYESVSVSEENSKYKYETCLLNVANEFIGKLIINFKKDFRASYLRLEKYIENMNVLEIKRESIKIDFPGYDKVNVSWNELSNLIKIDSWKTALENQKGVYLITDINSGKMYVGSAYGENMILGRWENYIANGHGGNKELKKIEFEYIKKNFRYSILEIFKSTIDDKIILARETWWKETLLTRKFGYNVN</sequence>
<feature type="domain" description="GIY-YIG" evidence="1">
    <location>
        <begin position="167"/>
        <end position="260"/>
    </location>
</feature>
<organism evidence="2 3">
    <name type="scientific">Treponema vincentii</name>
    <dbReference type="NCBI Taxonomy" id="69710"/>
    <lineage>
        <taxon>Bacteria</taxon>
        <taxon>Pseudomonadati</taxon>
        <taxon>Spirochaetota</taxon>
        <taxon>Spirochaetia</taxon>
        <taxon>Spirochaetales</taxon>
        <taxon>Treponemataceae</taxon>
        <taxon>Treponema</taxon>
    </lineage>
</organism>
<dbReference type="EMBL" id="CP048020">
    <property type="protein sequence ID" value="QHX42580.1"/>
    <property type="molecule type" value="Genomic_DNA"/>
</dbReference>
<accession>A0A6P1XZZ9</accession>
<dbReference type="RefSeq" id="WP_162662593.1">
    <property type="nucleotide sequence ID" value="NZ_CP048020.1"/>
</dbReference>
<protein>
    <submittedName>
        <fullName evidence="2">GIY-YIG nuclease family protein</fullName>
    </submittedName>
</protein>
<evidence type="ECO:0000313" key="3">
    <source>
        <dbReference type="Proteomes" id="UP000464374"/>
    </source>
</evidence>
<dbReference type="AlphaFoldDB" id="A0A6P1XZZ9"/>
<dbReference type="Proteomes" id="UP000464374">
    <property type="component" value="Chromosome"/>
</dbReference>
<dbReference type="InterPro" id="IPR035901">
    <property type="entry name" value="GIY-YIG_endonuc_sf"/>
</dbReference>
<proteinExistence type="predicted"/>